<gene>
    <name evidence="1" type="ORF">S01H1_36350</name>
</gene>
<feature type="non-terminal residue" evidence="1">
    <location>
        <position position="270"/>
    </location>
</feature>
<dbReference type="AlphaFoldDB" id="X0UDD8"/>
<comment type="caution">
    <text evidence="1">The sequence shown here is derived from an EMBL/GenBank/DDBJ whole genome shotgun (WGS) entry which is preliminary data.</text>
</comment>
<evidence type="ECO:0000313" key="1">
    <source>
        <dbReference type="EMBL" id="GAG03799.1"/>
    </source>
</evidence>
<accession>X0UDD8</accession>
<organism evidence="1">
    <name type="scientific">marine sediment metagenome</name>
    <dbReference type="NCBI Taxonomy" id="412755"/>
    <lineage>
        <taxon>unclassified sequences</taxon>
        <taxon>metagenomes</taxon>
        <taxon>ecological metagenomes</taxon>
    </lineage>
</organism>
<sequence>HVIDSPEYQEVFETSLQEDSKAAGRWETAQGGEYFAVGVGGAMTGRGADLLIIDDPHKEKDLLSKDSFNKAYEWYTSGPRQRLQPGGRIVLVMTRWSTNDLTGQLIKAQGGIKSDQWEVVEFPAILPNDKPVWPQYWKRDELDSVKASISVGKWNAQYMQTPTAEEGAIIKREWWRDYASERPPKMSFIIQSYDTAFMKKETADYSAITTWGVFHREDNGQNAILLDAVKGRFEFPELRRRAHEEYLRWNPDVVVIEQKASGIPLLHELR</sequence>
<dbReference type="Gene3D" id="3.30.420.240">
    <property type="match status" value="1"/>
</dbReference>
<evidence type="ECO:0008006" key="2">
    <source>
        <dbReference type="Google" id="ProtNLM"/>
    </source>
</evidence>
<reference evidence="1" key="1">
    <citation type="journal article" date="2014" name="Front. Microbiol.">
        <title>High frequency of phylogenetically diverse reductive dehalogenase-homologous genes in deep subseafloor sedimentary metagenomes.</title>
        <authorList>
            <person name="Kawai M."/>
            <person name="Futagami T."/>
            <person name="Toyoda A."/>
            <person name="Takaki Y."/>
            <person name="Nishi S."/>
            <person name="Hori S."/>
            <person name="Arai W."/>
            <person name="Tsubouchi T."/>
            <person name="Morono Y."/>
            <person name="Uchiyama I."/>
            <person name="Ito T."/>
            <person name="Fujiyama A."/>
            <person name="Inagaki F."/>
            <person name="Takami H."/>
        </authorList>
    </citation>
    <scope>NUCLEOTIDE SEQUENCE</scope>
    <source>
        <strain evidence="1">Expedition CK06-06</strain>
    </source>
</reference>
<protein>
    <recommendedName>
        <fullName evidence="2">Terminase large subunit gp17-like C-terminal domain-containing protein</fullName>
    </recommendedName>
</protein>
<name>X0UDD8_9ZZZZ</name>
<proteinExistence type="predicted"/>
<dbReference type="EMBL" id="BARS01022770">
    <property type="protein sequence ID" value="GAG03799.1"/>
    <property type="molecule type" value="Genomic_DNA"/>
</dbReference>
<feature type="non-terminal residue" evidence="1">
    <location>
        <position position="1"/>
    </location>
</feature>